<dbReference type="OrthoDB" id="362821at2"/>
<reference evidence="3 4" key="2">
    <citation type="submission" date="2018-09" db="EMBL/GenBank/DDBJ databases">
        <title>Genome of Sphaerochaeta halotolerans strain 4-11.</title>
        <authorList>
            <person name="Nazina T.N."/>
            <person name="Sokolova D.S."/>
        </authorList>
    </citation>
    <scope>NUCLEOTIDE SEQUENCE [LARGE SCALE GENOMIC DNA]</scope>
    <source>
        <strain evidence="3 4">4-11</strain>
    </source>
</reference>
<keyword evidence="1" id="KW-0472">Membrane</keyword>
<dbReference type="AlphaFoldDB" id="A0A372MIM2"/>
<dbReference type="RefSeq" id="WP_117329974.1">
    <property type="nucleotide sequence ID" value="NZ_QUWK01000005.1"/>
</dbReference>
<dbReference type="InterPro" id="IPR041916">
    <property type="entry name" value="Anti_sigma_zinc_sf"/>
</dbReference>
<dbReference type="Gene3D" id="1.10.10.1320">
    <property type="entry name" value="Anti-sigma factor, zinc-finger domain"/>
    <property type="match status" value="1"/>
</dbReference>
<evidence type="ECO:0000313" key="4">
    <source>
        <dbReference type="Proteomes" id="UP000264002"/>
    </source>
</evidence>
<accession>A0A372MIM2</accession>
<keyword evidence="1" id="KW-1133">Transmembrane helix</keyword>
<dbReference type="InterPro" id="IPR027383">
    <property type="entry name" value="Znf_put"/>
</dbReference>
<protein>
    <recommendedName>
        <fullName evidence="2">Putative zinc-finger domain-containing protein</fullName>
    </recommendedName>
</protein>
<dbReference type="Proteomes" id="UP000264002">
    <property type="component" value="Unassembled WGS sequence"/>
</dbReference>
<sequence>MCVDDELLNTYLDGELQEPWRTQVQEHLGYCNACRQRLEQLRALHQKVADAVLPDSEISVRQERVLQYFEKNRFSSSNKKMHIFRKKIQVRLVPALITSAAAFVVVFIGAFVLFGNNSQQGQEILPGVASQIDSAHIRQVTEVQQPSLDMFSLEQIVQHLDAMGYAVKLEVKAVTPLE</sequence>
<proteinExistence type="predicted"/>
<dbReference type="EMBL" id="QUWK01000005">
    <property type="protein sequence ID" value="RFU95166.1"/>
    <property type="molecule type" value="Genomic_DNA"/>
</dbReference>
<feature type="domain" description="Putative zinc-finger" evidence="2">
    <location>
        <begin position="6"/>
        <end position="35"/>
    </location>
</feature>
<evidence type="ECO:0000256" key="1">
    <source>
        <dbReference type="SAM" id="Phobius"/>
    </source>
</evidence>
<dbReference type="Pfam" id="PF13490">
    <property type="entry name" value="zf-HC2"/>
    <property type="match status" value="1"/>
</dbReference>
<evidence type="ECO:0000313" key="3">
    <source>
        <dbReference type="EMBL" id="RFU95166.1"/>
    </source>
</evidence>
<keyword evidence="4" id="KW-1185">Reference proteome</keyword>
<reference evidence="4" key="1">
    <citation type="submission" date="2018-08" db="EMBL/GenBank/DDBJ databases">
        <authorList>
            <person name="Grouzdev D.S."/>
            <person name="Krutkina M.S."/>
        </authorList>
    </citation>
    <scope>NUCLEOTIDE SEQUENCE [LARGE SCALE GENOMIC DNA]</scope>
    <source>
        <strain evidence="4">4-11</strain>
    </source>
</reference>
<organism evidence="3 4">
    <name type="scientific">Sphaerochaeta halotolerans</name>
    <dbReference type="NCBI Taxonomy" id="2293840"/>
    <lineage>
        <taxon>Bacteria</taxon>
        <taxon>Pseudomonadati</taxon>
        <taxon>Spirochaetota</taxon>
        <taxon>Spirochaetia</taxon>
        <taxon>Spirochaetales</taxon>
        <taxon>Sphaerochaetaceae</taxon>
        <taxon>Sphaerochaeta</taxon>
    </lineage>
</organism>
<gene>
    <name evidence="3" type="ORF">DYP60_05950</name>
</gene>
<keyword evidence="1" id="KW-0812">Transmembrane</keyword>
<evidence type="ECO:0000259" key="2">
    <source>
        <dbReference type="Pfam" id="PF13490"/>
    </source>
</evidence>
<comment type="caution">
    <text evidence="3">The sequence shown here is derived from an EMBL/GenBank/DDBJ whole genome shotgun (WGS) entry which is preliminary data.</text>
</comment>
<feature type="transmembrane region" description="Helical" evidence="1">
    <location>
        <begin position="90"/>
        <end position="114"/>
    </location>
</feature>
<name>A0A372MIM2_9SPIR</name>